<name>A0A813CYY6_POLGL</name>
<dbReference type="PANTHER" id="PTHR16056:SF2">
    <property type="entry name" value="TESTIS-EXPRESSED PROTEIN 10"/>
    <property type="match status" value="1"/>
</dbReference>
<feature type="compositionally biased region" description="Basic residues" evidence="4">
    <location>
        <begin position="25"/>
        <end position="34"/>
    </location>
</feature>
<dbReference type="InterPro" id="IPR024679">
    <property type="entry name" value="Ipi1_N"/>
</dbReference>
<feature type="region of interest" description="Disordered" evidence="4">
    <location>
        <begin position="1"/>
        <end position="40"/>
    </location>
</feature>
<feature type="non-terminal residue" evidence="6">
    <location>
        <position position="1"/>
    </location>
</feature>
<protein>
    <recommendedName>
        <fullName evidence="5">Pre-rRNA-processing protein Ipi1 N-terminal domain-containing protein</fullName>
    </recommendedName>
</protein>
<keyword evidence="7" id="KW-1185">Reference proteome</keyword>
<reference evidence="6" key="1">
    <citation type="submission" date="2021-02" db="EMBL/GenBank/DDBJ databases">
        <authorList>
            <person name="Dougan E. K."/>
            <person name="Rhodes N."/>
            <person name="Thang M."/>
            <person name="Chan C."/>
        </authorList>
    </citation>
    <scope>NUCLEOTIDE SEQUENCE</scope>
</reference>
<dbReference type="GO" id="GO:0120330">
    <property type="term" value="C:rixosome complex"/>
    <property type="evidence" value="ECO:0007669"/>
    <property type="project" value="TreeGrafter"/>
</dbReference>
<evidence type="ECO:0000313" key="7">
    <source>
        <dbReference type="Proteomes" id="UP000654075"/>
    </source>
</evidence>
<evidence type="ECO:0000256" key="3">
    <source>
        <dbReference type="ARBA" id="ARBA00023242"/>
    </source>
</evidence>
<dbReference type="Gene3D" id="1.25.10.10">
    <property type="entry name" value="Leucine-rich Repeat Variant"/>
    <property type="match status" value="1"/>
</dbReference>
<evidence type="ECO:0000256" key="1">
    <source>
        <dbReference type="ARBA" id="ARBA00004123"/>
    </source>
</evidence>
<dbReference type="OrthoDB" id="361362at2759"/>
<dbReference type="GO" id="GO:0006364">
    <property type="term" value="P:rRNA processing"/>
    <property type="evidence" value="ECO:0007669"/>
    <property type="project" value="TreeGrafter"/>
</dbReference>
<organism evidence="6 7">
    <name type="scientific">Polarella glacialis</name>
    <name type="common">Dinoflagellate</name>
    <dbReference type="NCBI Taxonomy" id="89957"/>
    <lineage>
        <taxon>Eukaryota</taxon>
        <taxon>Sar</taxon>
        <taxon>Alveolata</taxon>
        <taxon>Dinophyceae</taxon>
        <taxon>Suessiales</taxon>
        <taxon>Suessiaceae</taxon>
        <taxon>Polarella</taxon>
    </lineage>
</organism>
<feature type="domain" description="Pre-rRNA-processing protein Ipi1 N-terminal" evidence="5">
    <location>
        <begin position="156"/>
        <end position="214"/>
    </location>
</feature>
<comment type="similarity">
    <text evidence="2">Belongs to the IPI1/TEX10 family.</text>
</comment>
<dbReference type="SUPFAM" id="SSF48371">
    <property type="entry name" value="ARM repeat"/>
    <property type="match status" value="1"/>
</dbReference>
<keyword evidence="3" id="KW-0539">Nucleus</keyword>
<dbReference type="PANTHER" id="PTHR16056">
    <property type="entry name" value="REGULATOR OF MICROTUBULE DYNAMICS PROTEIN"/>
    <property type="match status" value="1"/>
</dbReference>
<dbReference type="GO" id="GO:0005634">
    <property type="term" value="C:nucleus"/>
    <property type="evidence" value="ECO:0007669"/>
    <property type="project" value="UniProtKB-SubCell"/>
</dbReference>
<dbReference type="Proteomes" id="UP000654075">
    <property type="component" value="Unassembled WGS sequence"/>
</dbReference>
<evidence type="ECO:0000256" key="2">
    <source>
        <dbReference type="ARBA" id="ARBA00006427"/>
    </source>
</evidence>
<proteinExistence type="inferred from homology"/>
<dbReference type="InterPro" id="IPR011989">
    <property type="entry name" value="ARM-like"/>
</dbReference>
<gene>
    <name evidence="6" type="ORF">PGLA1383_LOCUS166</name>
</gene>
<dbReference type="AlphaFoldDB" id="A0A813CYY6"/>
<comment type="subcellular location">
    <subcellularLocation>
        <location evidence="1">Nucleus</location>
    </subcellularLocation>
</comment>
<evidence type="ECO:0000256" key="4">
    <source>
        <dbReference type="SAM" id="MobiDB-lite"/>
    </source>
</evidence>
<evidence type="ECO:0000259" key="5">
    <source>
        <dbReference type="Pfam" id="PF12333"/>
    </source>
</evidence>
<sequence>MANKGPLSKGKSKSKSAKPKDFAKIKNKVGKGKKAATNATHTDYKVKKVQMPSQNALGEKGEEVTHRKNTTTFRERSGLGLLELLAHMGHHSSKVRRDAYHGLHELCKEHDGVLRANLARILDATATASMDPTAEVRVAFRIFQAWLIETIPQDAVSAFAATLALQVRSALSHVSAEVREDGLKLLELYLSRLGSEQVLSQAESARVVDTLCHMNSHAESVLPCLHRLLQPPPSRLGSTPASQPWKRLRLDLPQVSLQDVVDGKLRGVTGGGAPSQAIEASGPSLDSPVWAFCLRAWLQAGDLPRGTIAANSGKALQELSVARPGWVKLRAAAVLERALERTRFCASSSLSSFSLQPSAAQVASLSGVVRRGEWPLQVEAGSSLRVLADSVNLRMARAICLLAAGGAPPDVSSLHLGRLARAALGVLEQVGLNAARSEANSDANSASAVAAAAAAGIAMSAELDSEVRLCASGGQGVGAVSYALRSLDLLWSCVATGQESGNGMFASEDVTRLAEATMRIASGGGDEEAPISAAIVLAVPLTASLLGLRPCASSAQPPPAVGAGWPEALAAVGEPCLAELLEKARPGTVASWARTWPKLLWYLGSSDPALSSFLLSLILELAKRATQPGGLHGRLLSSTLPLLVPFLAGPPG</sequence>
<comment type="caution">
    <text evidence="6">The sequence shown here is derived from an EMBL/GenBank/DDBJ whole genome shotgun (WGS) entry which is preliminary data.</text>
</comment>
<dbReference type="Pfam" id="PF12333">
    <property type="entry name" value="Ipi1_N"/>
    <property type="match status" value="1"/>
</dbReference>
<accession>A0A813CYY6</accession>
<dbReference type="InterPro" id="IPR016024">
    <property type="entry name" value="ARM-type_fold"/>
</dbReference>
<dbReference type="EMBL" id="CAJNNV010000034">
    <property type="protein sequence ID" value="CAE8581135.1"/>
    <property type="molecule type" value="Genomic_DNA"/>
</dbReference>
<evidence type="ECO:0000313" key="6">
    <source>
        <dbReference type="EMBL" id="CAE8581135.1"/>
    </source>
</evidence>